<gene>
    <name evidence="1" type="ORF">NQF87_03455</name>
</gene>
<dbReference type="RefSeq" id="WP_266127003.1">
    <property type="nucleotide sequence ID" value="NZ_JANIDV010000001.1"/>
</dbReference>
<keyword evidence="2" id="KW-1185">Reference proteome</keyword>
<protein>
    <submittedName>
        <fullName evidence="1">Uncharacterized protein</fullName>
    </submittedName>
</protein>
<organism evidence="1 2">
    <name type="scientific">Bombella dulcis</name>
    <dbReference type="NCBI Taxonomy" id="2967339"/>
    <lineage>
        <taxon>Bacteria</taxon>
        <taxon>Pseudomonadati</taxon>
        <taxon>Pseudomonadota</taxon>
        <taxon>Alphaproteobacteria</taxon>
        <taxon>Acetobacterales</taxon>
        <taxon>Acetobacteraceae</taxon>
        <taxon>Bombella</taxon>
    </lineage>
</organism>
<reference evidence="1" key="1">
    <citation type="submission" date="2022-07" db="EMBL/GenBank/DDBJ databases">
        <title>Bombella genomes.</title>
        <authorList>
            <person name="Harer L."/>
            <person name="Styblova S."/>
            <person name="Ehrmann M."/>
        </authorList>
    </citation>
    <scope>NUCLEOTIDE SEQUENCE</scope>
    <source>
        <strain evidence="1">TMW 2.2559</strain>
    </source>
</reference>
<dbReference type="EMBL" id="JANIDV010000001">
    <property type="protein sequence ID" value="MCX5616032.1"/>
    <property type="molecule type" value="Genomic_DNA"/>
</dbReference>
<evidence type="ECO:0000313" key="2">
    <source>
        <dbReference type="Proteomes" id="UP001165633"/>
    </source>
</evidence>
<proteinExistence type="predicted"/>
<sequence length="199" mass="22474">MNKPDWETHGRRRRRSNTLEALRHRVGDEVIAEAHRWIADWELAVNGYCDDMKNSGSPAIPGNVFTFNALRGQKWLPIRAFCRHAGQEAHMLLVQMLAHGWSFSSIGRSHWPELSENRARNRASEACEAALLALHDFWCQQRKADAGQAIHAARCYRACPSLPVLCKDFGLAQPGMRKLIDRGEKMLSRPRHGLTAIGG</sequence>
<name>A0ABT3WAA6_9PROT</name>
<comment type="caution">
    <text evidence="1">The sequence shown here is derived from an EMBL/GenBank/DDBJ whole genome shotgun (WGS) entry which is preliminary data.</text>
</comment>
<accession>A0ABT3WAA6</accession>
<evidence type="ECO:0000313" key="1">
    <source>
        <dbReference type="EMBL" id="MCX5616032.1"/>
    </source>
</evidence>
<dbReference type="Proteomes" id="UP001165633">
    <property type="component" value="Unassembled WGS sequence"/>
</dbReference>